<reference evidence="1 2" key="1">
    <citation type="submission" date="2020-02" db="EMBL/GenBank/DDBJ databases">
        <authorList>
            <person name="Ferguson B K."/>
        </authorList>
    </citation>
    <scope>NUCLEOTIDE SEQUENCE [LARGE SCALE GENOMIC DNA]</scope>
</reference>
<evidence type="ECO:0000313" key="2">
    <source>
        <dbReference type="Proteomes" id="UP000479190"/>
    </source>
</evidence>
<dbReference type="Proteomes" id="UP000479190">
    <property type="component" value="Unassembled WGS sequence"/>
</dbReference>
<dbReference type="AlphaFoldDB" id="A0A6H5I264"/>
<protein>
    <submittedName>
        <fullName evidence="1">Uncharacterized protein</fullName>
    </submittedName>
</protein>
<sequence>MSKKVMVSELHTAYCLRHSCIPRIYVLSATPFSHSKTLNHSRGERLRCGASLQSSESAPAYIQPRFKKFSSPSEELVKEAPNVSRSARRSSKTVLFAKIEIHYDASTIPLVLRQPSPDCILADQTERRKNCYRFVAHIIDECSRYICLRSCGHRRRIRTSKLFGKLRPQQRNRILSLSAAQTLTSKLSAVLLILCCITSMYIIKSIRLRIVIIRLCLELSYENLDE</sequence>
<evidence type="ECO:0000313" key="1">
    <source>
        <dbReference type="EMBL" id="CAB0028572.1"/>
    </source>
</evidence>
<proteinExistence type="predicted"/>
<dbReference type="EMBL" id="CADCXV010000158">
    <property type="protein sequence ID" value="CAB0028572.1"/>
    <property type="molecule type" value="Genomic_DNA"/>
</dbReference>
<keyword evidence="2" id="KW-1185">Reference proteome</keyword>
<accession>A0A6H5I264</accession>
<gene>
    <name evidence="1" type="ORF">TBRA_LOCUS728</name>
</gene>
<organism evidence="1 2">
    <name type="scientific">Trichogramma brassicae</name>
    <dbReference type="NCBI Taxonomy" id="86971"/>
    <lineage>
        <taxon>Eukaryota</taxon>
        <taxon>Metazoa</taxon>
        <taxon>Ecdysozoa</taxon>
        <taxon>Arthropoda</taxon>
        <taxon>Hexapoda</taxon>
        <taxon>Insecta</taxon>
        <taxon>Pterygota</taxon>
        <taxon>Neoptera</taxon>
        <taxon>Endopterygota</taxon>
        <taxon>Hymenoptera</taxon>
        <taxon>Apocrita</taxon>
        <taxon>Proctotrupomorpha</taxon>
        <taxon>Chalcidoidea</taxon>
        <taxon>Trichogrammatidae</taxon>
        <taxon>Trichogramma</taxon>
    </lineage>
</organism>
<feature type="non-terminal residue" evidence="1">
    <location>
        <position position="226"/>
    </location>
</feature>
<name>A0A6H5I264_9HYME</name>